<dbReference type="SUPFAM" id="SSF55073">
    <property type="entry name" value="Nucleotide cyclase"/>
    <property type="match status" value="1"/>
</dbReference>
<sequence>MSLRTQLILLLSTLFIVVLINTFIVFILDREGRLKFDVLNHTHEIIDQSERLYNHIINAETGQRGYLLTENLNYLDPYYRGLEKTKEQFLILNKLTLNDKKQQQNLAQLDALIEKKFAELNLTINLIKQNTPHATEEAKSIVYTNEGKALMEQIEALIKQFQNVERTRLAERNADFQNNRLLITQVVSVQIPLFIFLSIFCAFYINNKLFKPLKRLLKNTEKLEKGEIPDHIEKCDTNEIGYLLRRFHRMSNIIYRRTNKLSFLVSHDHLTGVLNRTELDRQLKFAISASSKNNKMAVIFIDINQFKQLNDQYGHVIGDKVLVEAAKRITGAVRADDDVYRYGGDEFIIVAHHLRKLSYIDAMIKHLLDKFNSPFEVEQHNLKVTLSIGIAVSPDHTTDHTQLLKFADQAMYEAKQSQLHTYKIFQGIEGDN</sequence>
<accession>A0AAD0WCM2</accession>
<reference evidence="4 5" key="1">
    <citation type="submission" date="2018-08" db="EMBL/GenBank/DDBJ databases">
        <title>Draft genome sequence of Pseudoalteromonas donghaensis HJ51.</title>
        <authorList>
            <person name="Oh J."/>
            <person name="Roh D."/>
        </authorList>
    </citation>
    <scope>NUCLEOTIDE SEQUENCE [LARGE SCALE GENOMIC DNA]</scope>
    <source>
        <strain evidence="4 5">HJ51</strain>
    </source>
</reference>
<feature type="domain" description="GGDEF" evidence="3">
    <location>
        <begin position="294"/>
        <end position="427"/>
    </location>
</feature>
<keyword evidence="2" id="KW-0472">Membrane</keyword>
<gene>
    <name evidence="4" type="ORF">D0907_09725</name>
</gene>
<keyword evidence="2" id="KW-1133">Transmembrane helix</keyword>
<dbReference type="InterPro" id="IPR007891">
    <property type="entry name" value="CHASE3"/>
</dbReference>
<dbReference type="PANTHER" id="PTHR46663">
    <property type="entry name" value="DIGUANYLATE CYCLASE DGCT-RELATED"/>
    <property type="match status" value="1"/>
</dbReference>
<organism evidence="4 5">
    <name type="scientific">Pseudoalteromonas lipolytica</name>
    <dbReference type="NCBI Taxonomy" id="570156"/>
    <lineage>
        <taxon>Bacteria</taxon>
        <taxon>Pseudomonadati</taxon>
        <taxon>Pseudomonadota</taxon>
        <taxon>Gammaproteobacteria</taxon>
        <taxon>Alteromonadales</taxon>
        <taxon>Pseudoalteromonadaceae</taxon>
        <taxon>Pseudoalteromonas</taxon>
    </lineage>
</organism>
<dbReference type="RefSeq" id="WP_118844394.1">
    <property type="nucleotide sequence ID" value="NZ_CP032090.1"/>
</dbReference>
<evidence type="ECO:0000313" key="5">
    <source>
        <dbReference type="Proteomes" id="UP000264605"/>
    </source>
</evidence>
<protein>
    <submittedName>
        <fullName evidence="4">Diguanylate cyclase</fullName>
    </submittedName>
</protein>
<evidence type="ECO:0000313" key="4">
    <source>
        <dbReference type="EMBL" id="AXV65529.1"/>
    </source>
</evidence>
<evidence type="ECO:0000256" key="2">
    <source>
        <dbReference type="SAM" id="Phobius"/>
    </source>
</evidence>
<dbReference type="FunFam" id="3.30.70.270:FF:000001">
    <property type="entry name" value="Diguanylate cyclase domain protein"/>
    <property type="match status" value="1"/>
</dbReference>
<proteinExistence type="predicted"/>
<dbReference type="InterPro" id="IPR052163">
    <property type="entry name" value="DGC-Regulatory_Protein"/>
</dbReference>
<dbReference type="Gene3D" id="3.30.70.270">
    <property type="match status" value="1"/>
</dbReference>
<dbReference type="Proteomes" id="UP000264605">
    <property type="component" value="Chromosome"/>
</dbReference>
<dbReference type="SMART" id="SM00267">
    <property type="entry name" value="GGDEF"/>
    <property type="match status" value="1"/>
</dbReference>
<dbReference type="InterPro" id="IPR029787">
    <property type="entry name" value="Nucleotide_cyclase"/>
</dbReference>
<dbReference type="AlphaFoldDB" id="A0AAD0WCM2"/>
<dbReference type="EMBL" id="CP032090">
    <property type="protein sequence ID" value="AXV65529.1"/>
    <property type="molecule type" value="Genomic_DNA"/>
</dbReference>
<dbReference type="KEGG" id="pdj:D0907_09725"/>
<dbReference type="GO" id="GO:0003824">
    <property type="term" value="F:catalytic activity"/>
    <property type="evidence" value="ECO:0007669"/>
    <property type="project" value="UniProtKB-ARBA"/>
</dbReference>
<feature type="transmembrane region" description="Helical" evidence="2">
    <location>
        <begin position="181"/>
        <end position="205"/>
    </location>
</feature>
<dbReference type="InterPro" id="IPR043128">
    <property type="entry name" value="Rev_trsase/Diguanyl_cyclase"/>
</dbReference>
<feature type="transmembrane region" description="Helical" evidence="2">
    <location>
        <begin position="6"/>
        <end position="28"/>
    </location>
</feature>
<dbReference type="Pfam" id="PF00990">
    <property type="entry name" value="GGDEF"/>
    <property type="match status" value="1"/>
</dbReference>
<dbReference type="CDD" id="cd01949">
    <property type="entry name" value="GGDEF"/>
    <property type="match status" value="1"/>
</dbReference>
<name>A0AAD0WCM2_9GAMM</name>
<dbReference type="CDD" id="cd19410">
    <property type="entry name" value="HK9-like_sensor"/>
    <property type="match status" value="1"/>
</dbReference>
<evidence type="ECO:0000259" key="3">
    <source>
        <dbReference type="PROSITE" id="PS50887"/>
    </source>
</evidence>
<dbReference type="GeneID" id="99505738"/>
<dbReference type="PANTHER" id="PTHR46663:SF2">
    <property type="entry name" value="GGDEF DOMAIN-CONTAINING PROTEIN"/>
    <property type="match status" value="1"/>
</dbReference>
<comment type="cofactor">
    <cofactor evidence="1">
        <name>Mg(2+)</name>
        <dbReference type="ChEBI" id="CHEBI:18420"/>
    </cofactor>
</comment>
<dbReference type="NCBIfam" id="TIGR00254">
    <property type="entry name" value="GGDEF"/>
    <property type="match status" value="1"/>
</dbReference>
<dbReference type="PROSITE" id="PS50887">
    <property type="entry name" value="GGDEF"/>
    <property type="match status" value="1"/>
</dbReference>
<dbReference type="InterPro" id="IPR000160">
    <property type="entry name" value="GGDEF_dom"/>
</dbReference>
<dbReference type="Gene3D" id="6.10.340.10">
    <property type="match status" value="1"/>
</dbReference>
<keyword evidence="2" id="KW-0812">Transmembrane</keyword>
<dbReference type="Pfam" id="PF05227">
    <property type="entry name" value="CHASE3"/>
    <property type="match status" value="1"/>
</dbReference>
<evidence type="ECO:0000256" key="1">
    <source>
        <dbReference type="ARBA" id="ARBA00001946"/>
    </source>
</evidence>